<dbReference type="SMART" id="SM01149">
    <property type="entry name" value="DUF1237"/>
    <property type="match status" value="1"/>
</dbReference>
<gene>
    <name evidence="1" type="ORF">H2200_009407</name>
</gene>
<dbReference type="PANTHER" id="PTHR31047:SF0">
    <property type="entry name" value="MEIOTICALLY UP-REGULATED GENE 157 PROTEIN"/>
    <property type="match status" value="1"/>
</dbReference>
<dbReference type="GO" id="GO:0005975">
    <property type="term" value="P:carbohydrate metabolic process"/>
    <property type="evidence" value="ECO:0007669"/>
    <property type="project" value="InterPro"/>
</dbReference>
<dbReference type="InterPro" id="IPR008313">
    <property type="entry name" value="GH125"/>
</dbReference>
<evidence type="ECO:0000313" key="2">
    <source>
        <dbReference type="Proteomes" id="UP001172673"/>
    </source>
</evidence>
<keyword evidence="2" id="KW-1185">Reference proteome</keyword>
<dbReference type="InterPro" id="IPR012341">
    <property type="entry name" value="6hp_glycosidase-like_sf"/>
</dbReference>
<sequence>MAEFQVTGTVTAIDQYLGSDFPKKWILQISAFHPKHGIVLAEPYEQFDGARFRDTPYVREYRARMLRSMRNGVRGFGLRFDGGVEAPEVIHNGLGRASISYRTEQGLAITISLRVSENGEVTQSAEITSFTNAVSRINFTLDFGISVNRASYGQLTEGGPIPIPRSENKISNTSDQQGLLITNTFLGAYLASYLESDGQSIDLQRAVQAKTFSSTLVVGSCSDSLDIPPRGTRTLTANFILRSGVAPNVHGDKGISQKVGLPKLWKNPEGVGRFIVRRNLEYILGNCAIPVPPSRQAVCLLTDHVALPLGWMRDNYFPEEGTLVEEILCSDTLSQIIDLIESRRDPRSGLYPTDETPGDDAVEFPFHFSSHVLLWHSLSRLVKLTASLMADSALERRLTALTEAVRTVTLEHFLWTGSATRKPSFAYLVDGSGQRTFYHDANDLPTLLAPLWGFTINDVEKQAWHNTMNFAFTPANQGGYYAGGAFEGLGSVHTRNPWTLGFFQQWRYAQITGDAQAEDVAWRKICGVMLWDGMFSEAVDGHTGEVTSKAWFSWPGSMIASGLLQPGNRARYL</sequence>
<protein>
    <submittedName>
        <fullName evidence="1">Uncharacterized protein</fullName>
    </submittedName>
</protein>
<evidence type="ECO:0000313" key="1">
    <source>
        <dbReference type="EMBL" id="KAJ9606446.1"/>
    </source>
</evidence>
<dbReference type="PANTHER" id="PTHR31047">
    <property type="entry name" value="MEIOTICALLY UP-REGULATED GENE 157 PROTEIN"/>
    <property type="match status" value="1"/>
</dbReference>
<dbReference type="EMBL" id="JAPDRK010000014">
    <property type="protein sequence ID" value="KAJ9606446.1"/>
    <property type="molecule type" value="Genomic_DNA"/>
</dbReference>
<dbReference type="Proteomes" id="UP001172673">
    <property type="component" value="Unassembled WGS sequence"/>
</dbReference>
<dbReference type="Pfam" id="PF06824">
    <property type="entry name" value="Glyco_hydro_125"/>
    <property type="match status" value="1"/>
</dbReference>
<dbReference type="Gene3D" id="1.50.10.10">
    <property type="match status" value="1"/>
</dbReference>
<dbReference type="GO" id="GO:0003824">
    <property type="term" value="F:catalytic activity"/>
    <property type="evidence" value="ECO:0007669"/>
    <property type="project" value="UniProtKB-ARBA"/>
</dbReference>
<organism evidence="1 2">
    <name type="scientific">Cladophialophora chaetospira</name>
    <dbReference type="NCBI Taxonomy" id="386627"/>
    <lineage>
        <taxon>Eukaryota</taxon>
        <taxon>Fungi</taxon>
        <taxon>Dikarya</taxon>
        <taxon>Ascomycota</taxon>
        <taxon>Pezizomycotina</taxon>
        <taxon>Eurotiomycetes</taxon>
        <taxon>Chaetothyriomycetidae</taxon>
        <taxon>Chaetothyriales</taxon>
        <taxon>Herpotrichiellaceae</taxon>
        <taxon>Cladophialophora</taxon>
    </lineage>
</organism>
<accession>A0AA39CFJ1</accession>
<name>A0AA39CFJ1_9EURO</name>
<proteinExistence type="predicted"/>
<dbReference type="SUPFAM" id="SSF48208">
    <property type="entry name" value="Six-hairpin glycosidases"/>
    <property type="match status" value="1"/>
</dbReference>
<reference evidence="1" key="1">
    <citation type="submission" date="2022-10" db="EMBL/GenBank/DDBJ databases">
        <title>Culturing micro-colonial fungi from biological soil crusts in the Mojave desert and describing Neophaeococcomyces mojavensis, and introducing the new genera and species Taxawa tesnikishii.</title>
        <authorList>
            <person name="Kurbessoian T."/>
            <person name="Stajich J.E."/>
        </authorList>
    </citation>
    <scope>NUCLEOTIDE SEQUENCE</scope>
    <source>
        <strain evidence="1">TK_41</strain>
    </source>
</reference>
<dbReference type="AlphaFoldDB" id="A0AA39CFJ1"/>
<comment type="caution">
    <text evidence="1">The sequence shown here is derived from an EMBL/GenBank/DDBJ whole genome shotgun (WGS) entry which is preliminary data.</text>
</comment>
<dbReference type="InterPro" id="IPR008928">
    <property type="entry name" value="6-hairpin_glycosidase_sf"/>
</dbReference>